<evidence type="ECO:0000313" key="15">
    <source>
        <dbReference type="EMBL" id="EQK95676.1"/>
    </source>
</evidence>
<dbReference type="PANTHER" id="PTHR11956:SF5">
    <property type="entry name" value="ARGININE--TRNA LIGASE, CYTOPLASMIC"/>
    <property type="match status" value="1"/>
</dbReference>
<dbReference type="FunFam" id="3.30.1360.70:FF:000008">
    <property type="entry name" value="Arginine--tRNA ligase"/>
    <property type="match status" value="1"/>
</dbReference>
<dbReference type="InterPro" id="IPR036695">
    <property type="entry name" value="Arg-tRNA-synth_N_sf"/>
</dbReference>
<keyword evidence="8 11" id="KW-0648">Protein biosynthesis</keyword>
<sequence length="543" mass="62324">MNMHTLIKGVLEEILEAEVIIEYPKDREHGHYATPIAFNLAKVFKKSPLVIAEELALKISTHKKTQGFFDSVVACKGYINFTLSLGFLERFTQKALELKEQFGSQIKSEHSQKIFLEFVSANPTGPLHIGHARGAVFGDSLAKIARFLGHEVLCEYYVNDMGSQIRLLGLSVWLAYREHVLKESVTYPEVFYKGEYIIEIAKKAHNDLEPSLFKENEETIIEVLSGYAKDLMLLEIKDNLDALGIRFDSYASEKEIFKHKDAVFERLEKANALYEKDSKIWLKSSLYQDESDRVLIKEDKSCTYLAGDIVYHDEKFKQDYTKYINIWGADHHGYIARVKASLEFLGYDSNKLEVLLAQMVRLLKDNEPYKMSKRAGNFILIKDVIDDVGKDALRFIFLSKRLDTHLEFDVNTLKKQDSSNPIYYIHYANSRIHTMLEKSPFSKEEVLQTPLKNLNAEEKYLLFSALSLPKAVESSFEEYGLQKMCEYAKTLASEFHRFYNAGKILDTPKAKELLKICLMVSLSLTNAFKLLGIEIKTKISAKD</sequence>
<evidence type="ECO:0000256" key="10">
    <source>
        <dbReference type="ARBA" id="ARBA00049339"/>
    </source>
</evidence>
<proteinExistence type="inferred from homology"/>
<keyword evidence="7 11" id="KW-0067">ATP-binding</keyword>
<comment type="caution">
    <text evidence="15">The sequence shown here is derived from an EMBL/GenBank/DDBJ whole genome shotgun (WGS) entry which is preliminary data.</text>
</comment>
<dbReference type="Proteomes" id="UP000015893">
    <property type="component" value="Unassembled WGS sequence"/>
</dbReference>
<dbReference type="PROSITE" id="PS00178">
    <property type="entry name" value="AA_TRNA_LIGASE_I"/>
    <property type="match status" value="1"/>
</dbReference>
<evidence type="ECO:0000256" key="7">
    <source>
        <dbReference type="ARBA" id="ARBA00022840"/>
    </source>
</evidence>
<evidence type="ECO:0000313" key="16">
    <source>
        <dbReference type="Proteomes" id="UP000015893"/>
    </source>
</evidence>
<evidence type="ECO:0000259" key="13">
    <source>
        <dbReference type="SMART" id="SM00836"/>
    </source>
</evidence>
<dbReference type="Gene3D" id="3.30.1360.70">
    <property type="entry name" value="Arginyl tRNA synthetase N-terminal domain"/>
    <property type="match status" value="1"/>
</dbReference>
<keyword evidence="5 11" id="KW-0436">Ligase</keyword>
<evidence type="ECO:0000256" key="4">
    <source>
        <dbReference type="ARBA" id="ARBA00022490"/>
    </source>
</evidence>
<dbReference type="InterPro" id="IPR014729">
    <property type="entry name" value="Rossmann-like_a/b/a_fold"/>
</dbReference>
<dbReference type="Pfam" id="PF05746">
    <property type="entry name" value="DALR_1"/>
    <property type="match status" value="1"/>
</dbReference>
<protein>
    <recommendedName>
        <fullName evidence="11">Arginine--tRNA ligase</fullName>
        <ecNumber evidence="11">6.1.1.19</ecNumber>
    </recommendedName>
    <alternativeName>
        <fullName evidence="11">Arginyl-tRNA synthetase</fullName>
        <shortName evidence="11">ArgRS</shortName>
    </alternativeName>
</protein>
<dbReference type="InterPro" id="IPR001278">
    <property type="entry name" value="Arg-tRNA-ligase"/>
</dbReference>
<dbReference type="EC" id="6.1.1.19" evidence="11"/>
<evidence type="ECO:0000256" key="2">
    <source>
        <dbReference type="ARBA" id="ARBA00005594"/>
    </source>
</evidence>
<name>A0AB33ZA95_HELPX</name>
<keyword evidence="9 11" id="KW-0030">Aminoacyl-tRNA synthetase</keyword>
<dbReference type="Pfam" id="PF00750">
    <property type="entry name" value="tRNA-synt_1d"/>
    <property type="match status" value="1"/>
</dbReference>
<evidence type="ECO:0000256" key="12">
    <source>
        <dbReference type="RuleBase" id="RU363038"/>
    </source>
</evidence>
<dbReference type="Gene3D" id="3.40.50.620">
    <property type="entry name" value="HUPs"/>
    <property type="match status" value="1"/>
</dbReference>
<dbReference type="SUPFAM" id="SSF47323">
    <property type="entry name" value="Anticodon-binding domain of a subclass of class I aminoacyl-tRNA synthetases"/>
    <property type="match status" value="1"/>
</dbReference>
<organism evidence="15 16">
    <name type="scientific">Helicobacter pylori UM037</name>
    <dbReference type="NCBI Taxonomy" id="1321939"/>
    <lineage>
        <taxon>Bacteria</taxon>
        <taxon>Pseudomonadati</taxon>
        <taxon>Campylobacterota</taxon>
        <taxon>Epsilonproteobacteria</taxon>
        <taxon>Campylobacterales</taxon>
        <taxon>Helicobacteraceae</taxon>
        <taxon>Helicobacter</taxon>
    </lineage>
</organism>
<dbReference type="SMART" id="SM00836">
    <property type="entry name" value="DALR_1"/>
    <property type="match status" value="1"/>
</dbReference>
<dbReference type="AlphaFoldDB" id="A0AB33ZA95"/>
<dbReference type="InterPro" id="IPR001412">
    <property type="entry name" value="aa-tRNA-synth_I_CS"/>
</dbReference>
<evidence type="ECO:0000256" key="11">
    <source>
        <dbReference type="HAMAP-Rule" id="MF_00123"/>
    </source>
</evidence>
<reference evidence="15 16" key="1">
    <citation type="journal article" date="2013" name="Genome Announc.">
        <title>Multiple genome sequences of Helicobacter pylori strains of diverse disease and antibiotic resistance backgrounds from Malaysia.</title>
        <authorList>
            <person name="Rehvathy V."/>
            <person name="Tan M.H."/>
            <person name="Gunaletchumy S.P."/>
            <person name="Teh X."/>
            <person name="Wang S."/>
            <person name="Baybayan P."/>
            <person name="Singh S."/>
            <person name="Ashby M."/>
            <person name="Kaakoush N.O."/>
            <person name="Mitchell H.M."/>
            <person name="Croft L.J."/>
            <person name="Goh K.L."/>
            <person name="Loke M.F."/>
            <person name="Vadivelu J."/>
        </authorList>
    </citation>
    <scope>NUCLEOTIDE SEQUENCE [LARGE SCALE GENOMIC DNA]</scope>
    <source>
        <strain evidence="15 16">UM037</strain>
    </source>
</reference>
<dbReference type="PANTHER" id="PTHR11956">
    <property type="entry name" value="ARGINYL-TRNA SYNTHETASE"/>
    <property type="match status" value="1"/>
</dbReference>
<evidence type="ECO:0000259" key="14">
    <source>
        <dbReference type="SMART" id="SM01016"/>
    </source>
</evidence>
<dbReference type="SMART" id="SM01016">
    <property type="entry name" value="Arg_tRNA_synt_N"/>
    <property type="match status" value="1"/>
</dbReference>
<keyword evidence="4 11" id="KW-0963">Cytoplasm</keyword>
<dbReference type="CDD" id="cd00671">
    <property type="entry name" value="ArgRS_core"/>
    <property type="match status" value="1"/>
</dbReference>
<comment type="catalytic activity">
    <reaction evidence="10 11">
        <text>tRNA(Arg) + L-arginine + ATP = L-arginyl-tRNA(Arg) + AMP + diphosphate</text>
        <dbReference type="Rhea" id="RHEA:20301"/>
        <dbReference type="Rhea" id="RHEA-COMP:9658"/>
        <dbReference type="Rhea" id="RHEA-COMP:9673"/>
        <dbReference type="ChEBI" id="CHEBI:30616"/>
        <dbReference type="ChEBI" id="CHEBI:32682"/>
        <dbReference type="ChEBI" id="CHEBI:33019"/>
        <dbReference type="ChEBI" id="CHEBI:78442"/>
        <dbReference type="ChEBI" id="CHEBI:78513"/>
        <dbReference type="ChEBI" id="CHEBI:456215"/>
        <dbReference type="EC" id="6.1.1.19"/>
    </reaction>
</comment>
<feature type="domain" description="DALR anticodon binding" evidence="13">
    <location>
        <begin position="425"/>
        <end position="539"/>
    </location>
</feature>
<dbReference type="InterPro" id="IPR005148">
    <property type="entry name" value="Arg-tRNA-synth_N"/>
</dbReference>
<gene>
    <name evidence="11" type="primary">argS</name>
    <name evidence="15" type="ORF">N198_00700</name>
</gene>
<accession>A0AB33ZA95</accession>
<comment type="similarity">
    <text evidence="2 11 12">Belongs to the class-I aminoacyl-tRNA synthetase family.</text>
</comment>
<keyword evidence="6 11" id="KW-0547">Nucleotide-binding</keyword>
<dbReference type="GO" id="GO:0005524">
    <property type="term" value="F:ATP binding"/>
    <property type="evidence" value="ECO:0007669"/>
    <property type="project" value="UniProtKB-UniRule"/>
</dbReference>
<dbReference type="InterPro" id="IPR008909">
    <property type="entry name" value="DALR_anticod-bd"/>
</dbReference>
<dbReference type="GO" id="GO:0005737">
    <property type="term" value="C:cytoplasm"/>
    <property type="evidence" value="ECO:0007669"/>
    <property type="project" value="UniProtKB-SubCell"/>
</dbReference>
<dbReference type="HAMAP" id="MF_00123">
    <property type="entry name" value="Arg_tRNA_synth"/>
    <property type="match status" value="1"/>
</dbReference>
<dbReference type="PRINTS" id="PR01038">
    <property type="entry name" value="TRNASYNTHARG"/>
</dbReference>
<dbReference type="Pfam" id="PF03485">
    <property type="entry name" value="Arg_tRNA_synt_N"/>
    <property type="match status" value="1"/>
</dbReference>
<evidence type="ECO:0000256" key="1">
    <source>
        <dbReference type="ARBA" id="ARBA00004496"/>
    </source>
</evidence>
<dbReference type="SUPFAM" id="SSF52374">
    <property type="entry name" value="Nucleotidylyl transferase"/>
    <property type="match status" value="1"/>
</dbReference>
<evidence type="ECO:0000256" key="3">
    <source>
        <dbReference type="ARBA" id="ARBA00011245"/>
    </source>
</evidence>
<feature type="domain" description="Arginyl tRNA synthetase N-terminal" evidence="14">
    <location>
        <begin position="5"/>
        <end position="83"/>
    </location>
</feature>
<dbReference type="InterPro" id="IPR009080">
    <property type="entry name" value="tRNAsynth_Ia_anticodon-bd"/>
</dbReference>
<evidence type="ECO:0000256" key="8">
    <source>
        <dbReference type="ARBA" id="ARBA00022917"/>
    </source>
</evidence>
<evidence type="ECO:0000256" key="9">
    <source>
        <dbReference type="ARBA" id="ARBA00023146"/>
    </source>
</evidence>
<dbReference type="GO" id="GO:0004814">
    <property type="term" value="F:arginine-tRNA ligase activity"/>
    <property type="evidence" value="ECO:0007669"/>
    <property type="project" value="UniProtKB-UniRule"/>
</dbReference>
<dbReference type="FunFam" id="3.40.50.620:FF:000062">
    <property type="entry name" value="Arginine--tRNA ligase"/>
    <property type="match status" value="1"/>
</dbReference>
<comment type="subunit">
    <text evidence="3 11">Monomer.</text>
</comment>
<evidence type="ECO:0000256" key="5">
    <source>
        <dbReference type="ARBA" id="ARBA00022598"/>
    </source>
</evidence>
<dbReference type="NCBIfam" id="TIGR00456">
    <property type="entry name" value="argS"/>
    <property type="match status" value="1"/>
</dbReference>
<dbReference type="SUPFAM" id="SSF55190">
    <property type="entry name" value="Arginyl-tRNA synthetase (ArgRS), N-terminal 'additional' domain"/>
    <property type="match status" value="1"/>
</dbReference>
<dbReference type="EMBL" id="AUSI01000001">
    <property type="protein sequence ID" value="EQK95676.1"/>
    <property type="molecule type" value="Genomic_DNA"/>
</dbReference>
<comment type="subcellular location">
    <subcellularLocation>
        <location evidence="1 11">Cytoplasm</location>
    </subcellularLocation>
</comment>
<dbReference type="InterPro" id="IPR035684">
    <property type="entry name" value="ArgRS_core"/>
</dbReference>
<feature type="short sequence motif" description="'HIGH' region" evidence="11">
    <location>
        <begin position="121"/>
        <end position="131"/>
    </location>
</feature>
<evidence type="ECO:0000256" key="6">
    <source>
        <dbReference type="ARBA" id="ARBA00022741"/>
    </source>
</evidence>
<dbReference type="GO" id="GO:0006420">
    <property type="term" value="P:arginyl-tRNA aminoacylation"/>
    <property type="evidence" value="ECO:0007669"/>
    <property type="project" value="UniProtKB-UniRule"/>
</dbReference>
<dbReference type="Gene3D" id="1.10.730.10">
    <property type="entry name" value="Isoleucyl-tRNA Synthetase, Domain 1"/>
    <property type="match status" value="1"/>
</dbReference>